<evidence type="ECO:0000313" key="2">
    <source>
        <dbReference type="EMBL" id="KAH8033347.1"/>
    </source>
</evidence>
<organism evidence="2 3">
    <name type="scientific">Rhipicephalus microplus</name>
    <name type="common">Cattle tick</name>
    <name type="synonym">Boophilus microplus</name>
    <dbReference type="NCBI Taxonomy" id="6941"/>
    <lineage>
        <taxon>Eukaryota</taxon>
        <taxon>Metazoa</taxon>
        <taxon>Ecdysozoa</taxon>
        <taxon>Arthropoda</taxon>
        <taxon>Chelicerata</taxon>
        <taxon>Arachnida</taxon>
        <taxon>Acari</taxon>
        <taxon>Parasitiformes</taxon>
        <taxon>Ixodida</taxon>
        <taxon>Ixodoidea</taxon>
        <taxon>Ixodidae</taxon>
        <taxon>Rhipicephalinae</taxon>
        <taxon>Rhipicephalus</taxon>
        <taxon>Boophilus</taxon>
    </lineage>
</organism>
<evidence type="ECO:0000313" key="3">
    <source>
        <dbReference type="Proteomes" id="UP000821866"/>
    </source>
</evidence>
<comment type="caution">
    <text evidence="2">The sequence shown here is derived from an EMBL/GenBank/DDBJ whole genome shotgun (WGS) entry which is preliminary data.</text>
</comment>
<protein>
    <submittedName>
        <fullName evidence="2">Uncharacterized protein</fullName>
    </submittedName>
</protein>
<gene>
    <name evidence="2" type="ORF">HPB51_010911</name>
</gene>
<proteinExistence type="predicted"/>
<dbReference type="AlphaFoldDB" id="A0A9J6EFX2"/>
<feature type="compositionally biased region" description="Basic and acidic residues" evidence="1">
    <location>
        <begin position="62"/>
        <end position="76"/>
    </location>
</feature>
<keyword evidence="3" id="KW-1185">Reference proteome</keyword>
<feature type="compositionally biased region" description="Low complexity" evidence="1">
    <location>
        <begin position="77"/>
        <end position="88"/>
    </location>
</feature>
<evidence type="ECO:0000256" key="1">
    <source>
        <dbReference type="SAM" id="MobiDB-lite"/>
    </source>
</evidence>
<name>A0A9J6EFX2_RHIMP</name>
<reference evidence="2" key="1">
    <citation type="journal article" date="2020" name="Cell">
        <title>Large-Scale Comparative Analyses of Tick Genomes Elucidate Their Genetic Diversity and Vector Capacities.</title>
        <authorList>
            <consortium name="Tick Genome and Microbiome Consortium (TIGMIC)"/>
            <person name="Jia N."/>
            <person name="Wang J."/>
            <person name="Shi W."/>
            <person name="Du L."/>
            <person name="Sun Y."/>
            <person name="Zhan W."/>
            <person name="Jiang J.F."/>
            <person name="Wang Q."/>
            <person name="Zhang B."/>
            <person name="Ji P."/>
            <person name="Bell-Sakyi L."/>
            <person name="Cui X.M."/>
            <person name="Yuan T.T."/>
            <person name="Jiang B.G."/>
            <person name="Yang W.F."/>
            <person name="Lam T.T."/>
            <person name="Chang Q.C."/>
            <person name="Ding S.J."/>
            <person name="Wang X.J."/>
            <person name="Zhu J.G."/>
            <person name="Ruan X.D."/>
            <person name="Zhao L."/>
            <person name="Wei J.T."/>
            <person name="Ye R.Z."/>
            <person name="Que T.C."/>
            <person name="Du C.H."/>
            <person name="Zhou Y.H."/>
            <person name="Cheng J.X."/>
            <person name="Dai P.F."/>
            <person name="Guo W.B."/>
            <person name="Han X.H."/>
            <person name="Huang E.J."/>
            <person name="Li L.F."/>
            <person name="Wei W."/>
            <person name="Gao Y.C."/>
            <person name="Liu J.Z."/>
            <person name="Shao H.Z."/>
            <person name="Wang X."/>
            <person name="Wang C.C."/>
            <person name="Yang T.C."/>
            <person name="Huo Q.B."/>
            <person name="Li W."/>
            <person name="Chen H.Y."/>
            <person name="Chen S.E."/>
            <person name="Zhou L.G."/>
            <person name="Ni X.B."/>
            <person name="Tian J.H."/>
            <person name="Sheng Y."/>
            <person name="Liu T."/>
            <person name="Pan Y.S."/>
            <person name="Xia L.Y."/>
            <person name="Li J."/>
            <person name="Zhao F."/>
            <person name="Cao W.C."/>
        </authorList>
    </citation>
    <scope>NUCLEOTIDE SEQUENCE</scope>
    <source>
        <strain evidence="2">Rmic-2018</strain>
    </source>
</reference>
<dbReference type="EMBL" id="JABSTU010000004">
    <property type="protein sequence ID" value="KAH8033347.1"/>
    <property type="molecule type" value="Genomic_DNA"/>
</dbReference>
<reference evidence="2" key="2">
    <citation type="submission" date="2021-09" db="EMBL/GenBank/DDBJ databases">
        <authorList>
            <person name="Jia N."/>
            <person name="Wang J."/>
            <person name="Shi W."/>
            <person name="Du L."/>
            <person name="Sun Y."/>
            <person name="Zhan W."/>
            <person name="Jiang J."/>
            <person name="Wang Q."/>
            <person name="Zhang B."/>
            <person name="Ji P."/>
            <person name="Sakyi L.B."/>
            <person name="Cui X."/>
            <person name="Yuan T."/>
            <person name="Jiang B."/>
            <person name="Yang W."/>
            <person name="Lam T.T.-Y."/>
            <person name="Chang Q."/>
            <person name="Ding S."/>
            <person name="Wang X."/>
            <person name="Zhu J."/>
            <person name="Ruan X."/>
            <person name="Zhao L."/>
            <person name="Wei J."/>
            <person name="Que T."/>
            <person name="Du C."/>
            <person name="Cheng J."/>
            <person name="Dai P."/>
            <person name="Han X."/>
            <person name="Huang E."/>
            <person name="Gao Y."/>
            <person name="Liu J."/>
            <person name="Shao H."/>
            <person name="Ye R."/>
            <person name="Li L."/>
            <person name="Wei W."/>
            <person name="Wang X."/>
            <person name="Wang C."/>
            <person name="Huo Q."/>
            <person name="Li W."/>
            <person name="Guo W."/>
            <person name="Chen H."/>
            <person name="Chen S."/>
            <person name="Zhou L."/>
            <person name="Zhou L."/>
            <person name="Ni X."/>
            <person name="Tian J."/>
            <person name="Zhou Y."/>
            <person name="Sheng Y."/>
            <person name="Liu T."/>
            <person name="Pan Y."/>
            <person name="Xia L."/>
            <person name="Li J."/>
            <person name="Zhao F."/>
            <person name="Cao W."/>
        </authorList>
    </citation>
    <scope>NUCLEOTIDE SEQUENCE</scope>
    <source>
        <strain evidence="2">Rmic-2018</strain>
        <tissue evidence="2">Larvae</tissue>
    </source>
</reference>
<feature type="region of interest" description="Disordered" evidence="1">
    <location>
        <begin position="60"/>
        <end position="88"/>
    </location>
</feature>
<sequence>MEAGCTAAVQYKYCEAALTSRNRPANPGAQALCVNTGANPTVLNNPKNRSWLKAAGTVLDGPRVENKDPLFRDTREPTSTSTPTRLNA</sequence>
<accession>A0A9J6EFX2</accession>
<dbReference type="Proteomes" id="UP000821866">
    <property type="component" value="Chromosome 2"/>
</dbReference>